<evidence type="ECO:0000313" key="16">
    <source>
        <dbReference type="Proteomes" id="UP001175211"/>
    </source>
</evidence>
<organism evidence="15 16">
    <name type="scientific">Armillaria tabescens</name>
    <name type="common">Ringless honey mushroom</name>
    <name type="synonym">Agaricus tabescens</name>
    <dbReference type="NCBI Taxonomy" id="1929756"/>
    <lineage>
        <taxon>Eukaryota</taxon>
        <taxon>Fungi</taxon>
        <taxon>Dikarya</taxon>
        <taxon>Basidiomycota</taxon>
        <taxon>Agaricomycotina</taxon>
        <taxon>Agaricomycetes</taxon>
        <taxon>Agaricomycetidae</taxon>
        <taxon>Agaricales</taxon>
        <taxon>Marasmiineae</taxon>
        <taxon>Physalacriaceae</taxon>
        <taxon>Desarmillaria</taxon>
    </lineage>
</organism>
<dbReference type="PROSITE" id="PS51194">
    <property type="entry name" value="HELICASE_CTER"/>
    <property type="match status" value="1"/>
</dbReference>
<comment type="subcellular location">
    <subcellularLocation>
        <location evidence="1 11">Nucleus</location>
    </subcellularLocation>
</comment>
<dbReference type="CDD" id="cd17920">
    <property type="entry name" value="DEXHc_RecQ"/>
    <property type="match status" value="1"/>
</dbReference>
<accession>A0AA39JE98</accession>
<dbReference type="RefSeq" id="XP_060323857.1">
    <property type="nucleotide sequence ID" value="XM_060475894.1"/>
</dbReference>
<dbReference type="GO" id="GO:0016787">
    <property type="term" value="F:hydrolase activity"/>
    <property type="evidence" value="ECO:0007669"/>
    <property type="project" value="UniProtKB-KW"/>
</dbReference>
<dbReference type="Pfam" id="PF09382">
    <property type="entry name" value="RQC"/>
    <property type="match status" value="1"/>
</dbReference>
<evidence type="ECO:0000256" key="10">
    <source>
        <dbReference type="ARBA" id="ARBA00034617"/>
    </source>
</evidence>
<gene>
    <name evidence="15" type="ORF">EV420DRAFT_1623058</name>
</gene>
<dbReference type="GO" id="GO:0005524">
    <property type="term" value="F:ATP binding"/>
    <property type="evidence" value="ECO:0007669"/>
    <property type="project" value="UniProtKB-KW"/>
</dbReference>
<dbReference type="EMBL" id="JAUEPS010000072">
    <property type="protein sequence ID" value="KAK0441171.1"/>
    <property type="molecule type" value="Genomic_DNA"/>
</dbReference>
<evidence type="ECO:0000259" key="14">
    <source>
        <dbReference type="PROSITE" id="PS51194"/>
    </source>
</evidence>
<keyword evidence="3 11" id="KW-0547">Nucleotide-binding</keyword>
<dbReference type="FunFam" id="3.40.50.300:FF:001389">
    <property type="entry name" value="ATP-dependent DNA helicase RecQ"/>
    <property type="match status" value="1"/>
</dbReference>
<evidence type="ECO:0000256" key="9">
    <source>
        <dbReference type="ARBA" id="ARBA00023242"/>
    </source>
</evidence>
<comment type="similarity">
    <text evidence="2 11">Belongs to the helicase family. RecQ subfamily.</text>
</comment>
<dbReference type="PROSITE" id="PS51192">
    <property type="entry name" value="HELICASE_ATP_BIND_1"/>
    <property type="match status" value="1"/>
</dbReference>
<dbReference type="SUPFAM" id="SSF52540">
    <property type="entry name" value="P-loop containing nucleoside triphosphate hydrolases"/>
    <property type="match status" value="1"/>
</dbReference>
<dbReference type="GO" id="GO:0005694">
    <property type="term" value="C:chromosome"/>
    <property type="evidence" value="ECO:0007669"/>
    <property type="project" value="TreeGrafter"/>
</dbReference>
<feature type="compositionally biased region" description="Basic residues" evidence="12">
    <location>
        <begin position="547"/>
        <end position="558"/>
    </location>
</feature>
<dbReference type="InterPro" id="IPR002464">
    <property type="entry name" value="DNA/RNA_helicase_DEAH_CS"/>
</dbReference>
<dbReference type="InterPro" id="IPR027417">
    <property type="entry name" value="P-loop_NTPase"/>
</dbReference>
<evidence type="ECO:0000256" key="11">
    <source>
        <dbReference type="RuleBase" id="RU364117"/>
    </source>
</evidence>
<dbReference type="GO" id="GO:0043138">
    <property type="term" value="F:3'-5' DNA helicase activity"/>
    <property type="evidence" value="ECO:0007669"/>
    <property type="project" value="UniProtKB-EC"/>
</dbReference>
<feature type="domain" description="Helicase C-terminal" evidence="14">
    <location>
        <begin position="220"/>
        <end position="372"/>
    </location>
</feature>
<dbReference type="InterPro" id="IPR036390">
    <property type="entry name" value="WH_DNA-bd_sf"/>
</dbReference>
<protein>
    <recommendedName>
        <fullName evidence="11">ATP-dependent DNA helicase</fullName>
        <ecNumber evidence="11">5.6.2.4</ecNumber>
    </recommendedName>
</protein>
<proteinExistence type="inferred from homology"/>
<dbReference type="PANTHER" id="PTHR13710:SF153">
    <property type="entry name" value="RECQ-LIKE DNA HELICASE BLM"/>
    <property type="match status" value="1"/>
</dbReference>
<dbReference type="GO" id="GO:0005737">
    <property type="term" value="C:cytoplasm"/>
    <property type="evidence" value="ECO:0007669"/>
    <property type="project" value="TreeGrafter"/>
</dbReference>
<dbReference type="PANTHER" id="PTHR13710">
    <property type="entry name" value="DNA HELICASE RECQ FAMILY MEMBER"/>
    <property type="match status" value="1"/>
</dbReference>
<keyword evidence="4 11" id="KW-0378">Hydrolase</keyword>
<dbReference type="FunFam" id="3.40.50.300:FF:001975">
    <property type="entry name" value="ATP-dependent DNA helicase"/>
    <property type="match status" value="1"/>
</dbReference>
<evidence type="ECO:0000256" key="2">
    <source>
        <dbReference type="ARBA" id="ARBA00005446"/>
    </source>
</evidence>
<feature type="domain" description="Helicase ATP-binding" evidence="13">
    <location>
        <begin position="22"/>
        <end position="195"/>
    </location>
</feature>
<dbReference type="EC" id="5.6.2.4" evidence="11"/>
<keyword evidence="9 11" id="KW-0539">Nucleus</keyword>
<dbReference type="GO" id="GO:0003677">
    <property type="term" value="F:DNA binding"/>
    <property type="evidence" value="ECO:0007669"/>
    <property type="project" value="UniProtKB-KW"/>
</dbReference>
<dbReference type="SMART" id="SM00956">
    <property type="entry name" value="RQC"/>
    <property type="match status" value="1"/>
</dbReference>
<evidence type="ECO:0000256" key="7">
    <source>
        <dbReference type="ARBA" id="ARBA00023125"/>
    </source>
</evidence>
<comment type="catalytic activity">
    <reaction evidence="10 11">
        <text>Couples ATP hydrolysis with the unwinding of duplex DNA by translocating in the 3'-5' direction.</text>
        <dbReference type="EC" id="5.6.2.4"/>
    </reaction>
</comment>
<evidence type="ECO:0000256" key="4">
    <source>
        <dbReference type="ARBA" id="ARBA00022801"/>
    </source>
</evidence>
<dbReference type="InterPro" id="IPR014001">
    <property type="entry name" value="Helicase_ATP-bd"/>
</dbReference>
<dbReference type="PROSITE" id="PS00690">
    <property type="entry name" value="DEAH_ATP_HELICASE"/>
    <property type="match status" value="1"/>
</dbReference>
<evidence type="ECO:0000256" key="3">
    <source>
        <dbReference type="ARBA" id="ARBA00022741"/>
    </source>
</evidence>
<keyword evidence="7" id="KW-0238">DNA-binding</keyword>
<dbReference type="InterPro" id="IPR032284">
    <property type="entry name" value="RecQ_Zn-bd"/>
</dbReference>
<dbReference type="InterPro" id="IPR011545">
    <property type="entry name" value="DEAD/DEAH_box_helicase_dom"/>
</dbReference>
<dbReference type="Gene3D" id="3.40.50.300">
    <property type="entry name" value="P-loop containing nucleotide triphosphate hydrolases"/>
    <property type="match status" value="2"/>
</dbReference>
<dbReference type="AlphaFoldDB" id="A0AA39JE98"/>
<dbReference type="InterPro" id="IPR001650">
    <property type="entry name" value="Helicase_C-like"/>
</dbReference>
<keyword evidence="16" id="KW-1185">Reference proteome</keyword>
<feature type="compositionally biased region" description="Polar residues" evidence="12">
    <location>
        <begin position="536"/>
        <end position="545"/>
    </location>
</feature>
<dbReference type="Gene3D" id="1.10.10.10">
    <property type="entry name" value="Winged helix-like DNA-binding domain superfamily/Winged helix DNA-binding domain"/>
    <property type="match status" value="1"/>
</dbReference>
<evidence type="ECO:0000256" key="8">
    <source>
        <dbReference type="ARBA" id="ARBA00023235"/>
    </source>
</evidence>
<dbReference type="GO" id="GO:0006260">
    <property type="term" value="P:DNA replication"/>
    <property type="evidence" value="ECO:0007669"/>
    <property type="project" value="InterPro"/>
</dbReference>
<dbReference type="Proteomes" id="UP001175211">
    <property type="component" value="Unassembled WGS sequence"/>
</dbReference>
<dbReference type="SUPFAM" id="SSF46785">
    <property type="entry name" value="Winged helix' DNA-binding domain"/>
    <property type="match status" value="1"/>
</dbReference>
<dbReference type="GO" id="GO:0005634">
    <property type="term" value="C:nucleus"/>
    <property type="evidence" value="ECO:0007669"/>
    <property type="project" value="UniProtKB-SubCell"/>
</dbReference>
<dbReference type="GO" id="GO:0009378">
    <property type="term" value="F:four-way junction helicase activity"/>
    <property type="evidence" value="ECO:0007669"/>
    <property type="project" value="TreeGrafter"/>
</dbReference>
<feature type="region of interest" description="Disordered" evidence="12">
    <location>
        <begin position="532"/>
        <end position="626"/>
    </location>
</feature>
<evidence type="ECO:0000256" key="5">
    <source>
        <dbReference type="ARBA" id="ARBA00022806"/>
    </source>
</evidence>
<name>A0AA39JE98_ARMTA</name>
<dbReference type="CDD" id="cd18794">
    <property type="entry name" value="SF2_C_RecQ"/>
    <property type="match status" value="1"/>
</dbReference>
<evidence type="ECO:0000256" key="1">
    <source>
        <dbReference type="ARBA" id="ARBA00004123"/>
    </source>
</evidence>
<dbReference type="Pfam" id="PF16124">
    <property type="entry name" value="RecQ_Zn_bind"/>
    <property type="match status" value="1"/>
</dbReference>
<keyword evidence="8" id="KW-0413">Isomerase</keyword>
<dbReference type="SMART" id="SM00487">
    <property type="entry name" value="DEXDc"/>
    <property type="match status" value="1"/>
</dbReference>
<sequence>MNEKLRSIFKLKSFRPGQEEIISAALDGRDVLALMPTGGGKSLCFQLPAVCVKGRTKGVTVVISPLRALMHDQIDDLHKKGIDAILTGPGFPEYRARLQGRKLPSLVYVTPEMLERNEELLDMLSNLNDSRRLARLVIDEAHCLPGWGKDFRKDYDALGSLRERFPGVPIMALTASATRSAILDIVQRLRLSNPFQYEQSFNRPNLTYSVLPKPKGHRKAVDNIASFISSSHADHSGVIYCLTRKTTEKVAAYLRESGIRAKHYHAELTPAEKTKVQNEWKAGECKVIVSTTAFGMGIDKADVRYVIHYDIPRNLVGLYQETGRAGRDGNPADCVLYYRYGDFTRLIHMIRNPTDPESTTKETREEQEREAYLVMQYCVNNIDCRRQQILFHFGEHIETSSCDAHCDSCLSDTLVLDQDVTLDAINVVKVVGMLEEGDVTIEYCRDVFRGKTTATVRGRLHHMSRLFGVGRHLPQTLTERLFSTLLSKGILDLHFSCDSPGRWHTTYVKLGPAAHSFLLESEDKQMLFMKVRQEQKSPQLKTSKQAGAKRPKPLRQKHQANDSESEDDLYIDNPRDEETSLVEDPTPAEIVIELSDSESENDTQMGDTPLESLYSKLRTERRRVRV</sequence>
<dbReference type="Pfam" id="PF00270">
    <property type="entry name" value="DEAD"/>
    <property type="match status" value="1"/>
</dbReference>
<dbReference type="Pfam" id="PF00271">
    <property type="entry name" value="Helicase_C"/>
    <property type="match status" value="1"/>
</dbReference>
<dbReference type="InterPro" id="IPR018982">
    <property type="entry name" value="RQC_domain"/>
</dbReference>
<evidence type="ECO:0000256" key="12">
    <source>
        <dbReference type="SAM" id="MobiDB-lite"/>
    </source>
</evidence>
<evidence type="ECO:0000313" key="15">
    <source>
        <dbReference type="EMBL" id="KAK0441171.1"/>
    </source>
</evidence>
<dbReference type="NCBIfam" id="TIGR00614">
    <property type="entry name" value="recQ_fam"/>
    <property type="match status" value="1"/>
</dbReference>
<evidence type="ECO:0000256" key="6">
    <source>
        <dbReference type="ARBA" id="ARBA00022840"/>
    </source>
</evidence>
<evidence type="ECO:0000259" key="13">
    <source>
        <dbReference type="PROSITE" id="PS51192"/>
    </source>
</evidence>
<comment type="caution">
    <text evidence="15">The sequence shown here is derived from an EMBL/GenBank/DDBJ whole genome shotgun (WGS) entry which is preliminary data.</text>
</comment>
<dbReference type="InterPro" id="IPR004589">
    <property type="entry name" value="DNA_helicase_ATP-dep_RecQ"/>
</dbReference>
<dbReference type="InterPro" id="IPR036388">
    <property type="entry name" value="WH-like_DNA-bd_sf"/>
</dbReference>
<keyword evidence="6 11" id="KW-0067">ATP-binding</keyword>
<reference evidence="15" key="1">
    <citation type="submission" date="2023-06" db="EMBL/GenBank/DDBJ databases">
        <authorList>
            <consortium name="Lawrence Berkeley National Laboratory"/>
            <person name="Ahrendt S."/>
            <person name="Sahu N."/>
            <person name="Indic B."/>
            <person name="Wong-Bajracharya J."/>
            <person name="Merenyi Z."/>
            <person name="Ke H.-M."/>
            <person name="Monk M."/>
            <person name="Kocsube S."/>
            <person name="Drula E."/>
            <person name="Lipzen A."/>
            <person name="Balint B."/>
            <person name="Henrissat B."/>
            <person name="Andreopoulos B."/>
            <person name="Martin F.M."/>
            <person name="Harder C.B."/>
            <person name="Rigling D."/>
            <person name="Ford K.L."/>
            <person name="Foster G.D."/>
            <person name="Pangilinan J."/>
            <person name="Papanicolaou A."/>
            <person name="Barry K."/>
            <person name="LaButti K."/>
            <person name="Viragh M."/>
            <person name="Koriabine M."/>
            <person name="Yan M."/>
            <person name="Riley R."/>
            <person name="Champramary S."/>
            <person name="Plett K.L."/>
            <person name="Tsai I.J."/>
            <person name="Slot J."/>
            <person name="Sipos G."/>
            <person name="Plett J."/>
            <person name="Nagy L.G."/>
            <person name="Grigoriev I.V."/>
        </authorList>
    </citation>
    <scope>NUCLEOTIDE SEQUENCE</scope>
    <source>
        <strain evidence="15">CCBAS 213</strain>
    </source>
</reference>
<comment type="catalytic activity">
    <reaction evidence="11">
        <text>ATP + H2O = ADP + phosphate + H(+)</text>
        <dbReference type="Rhea" id="RHEA:13065"/>
        <dbReference type="ChEBI" id="CHEBI:15377"/>
        <dbReference type="ChEBI" id="CHEBI:15378"/>
        <dbReference type="ChEBI" id="CHEBI:30616"/>
        <dbReference type="ChEBI" id="CHEBI:43474"/>
        <dbReference type="ChEBI" id="CHEBI:456216"/>
    </reaction>
</comment>
<dbReference type="SMART" id="SM00490">
    <property type="entry name" value="HELICc"/>
    <property type="match status" value="1"/>
</dbReference>
<dbReference type="GeneID" id="85359442"/>
<dbReference type="GO" id="GO:0000724">
    <property type="term" value="P:double-strand break repair via homologous recombination"/>
    <property type="evidence" value="ECO:0007669"/>
    <property type="project" value="TreeGrafter"/>
</dbReference>
<keyword evidence="5 11" id="KW-0347">Helicase</keyword>